<dbReference type="AlphaFoldDB" id="A0A6J4N5Z6"/>
<feature type="region of interest" description="Disordered" evidence="1">
    <location>
        <begin position="1"/>
        <end position="40"/>
    </location>
</feature>
<dbReference type="EMBL" id="CADCTY010001621">
    <property type="protein sequence ID" value="CAA9378406.1"/>
    <property type="molecule type" value="Genomic_DNA"/>
</dbReference>
<sequence length="40" mass="4150">MSRLTTASSNRGFVHHPENGWLAAGGSNSPNRPKAETAAA</sequence>
<name>A0A6J4N5Z6_9CYAN</name>
<proteinExistence type="predicted"/>
<feature type="compositionally biased region" description="Polar residues" evidence="1">
    <location>
        <begin position="1"/>
        <end position="11"/>
    </location>
</feature>
<gene>
    <name evidence="2" type="ORF">AVDCRST_MAG94-4711</name>
</gene>
<organism evidence="2">
    <name type="scientific">uncultured Leptolyngbya sp</name>
    <dbReference type="NCBI Taxonomy" id="332963"/>
    <lineage>
        <taxon>Bacteria</taxon>
        <taxon>Bacillati</taxon>
        <taxon>Cyanobacteriota</taxon>
        <taxon>Cyanophyceae</taxon>
        <taxon>Leptolyngbyales</taxon>
        <taxon>Leptolyngbyaceae</taxon>
        <taxon>Leptolyngbya group</taxon>
        <taxon>Leptolyngbya</taxon>
        <taxon>environmental samples</taxon>
    </lineage>
</organism>
<reference evidence="2" key="1">
    <citation type="submission" date="2020-02" db="EMBL/GenBank/DDBJ databases">
        <authorList>
            <person name="Meier V. D."/>
        </authorList>
    </citation>
    <scope>NUCLEOTIDE SEQUENCE</scope>
    <source>
        <strain evidence="2">AVDCRST_MAG94</strain>
    </source>
</reference>
<protein>
    <submittedName>
        <fullName evidence="2">Uncharacterized protein</fullName>
    </submittedName>
</protein>
<evidence type="ECO:0000256" key="1">
    <source>
        <dbReference type="SAM" id="MobiDB-lite"/>
    </source>
</evidence>
<accession>A0A6J4N5Z6</accession>
<evidence type="ECO:0000313" key="2">
    <source>
        <dbReference type="EMBL" id="CAA9378406.1"/>
    </source>
</evidence>